<dbReference type="KEGG" id="cdo:CDOO_03545"/>
<evidence type="ECO:0000256" key="6">
    <source>
        <dbReference type="ARBA" id="ARBA00023136"/>
    </source>
</evidence>
<dbReference type="AlphaFoldDB" id="A0A097IE86"/>
<dbReference type="EMBL" id="CP006764">
    <property type="protein sequence ID" value="AIT60425.1"/>
    <property type="molecule type" value="Genomic_DNA"/>
</dbReference>
<keyword evidence="5 7" id="KW-1133">Transmembrane helix</keyword>
<dbReference type="OrthoDB" id="9812701at2"/>
<evidence type="ECO:0000256" key="4">
    <source>
        <dbReference type="ARBA" id="ARBA00022692"/>
    </source>
</evidence>
<keyword evidence="3" id="KW-1003">Cell membrane</keyword>
<evidence type="ECO:0000256" key="1">
    <source>
        <dbReference type="ARBA" id="ARBA00004651"/>
    </source>
</evidence>
<dbReference type="PANTHER" id="PTHR43386">
    <property type="entry name" value="OLIGOPEPTIDE TRANSPORT SYSTEM PERMEASE PROTEIN APPC"/>
    <property type="match status" value="1"/>
</dbReference>
<evidence type="ECO:0000256" key="2">
    <source>
        <dbReference type="ARBA" id="ARBA00022448"/>
    </source>
</evidence>
<evidence type="ECO:0000256" key="5">
    <source>
        <dbReference type="ARBA" id="ARBA00022989"/>
    </source>
</evidence>
<feature type="transmembrane region" description="Helical" evidence="7">
    <location>
        <begin position="180"/>
        <end position="201"/>
    </location>
</feature>
<evidence type="ECO:0000313" key="10">
    <source>
        <dbReference type="Proteomes" id="UP000029914"/>
    </source>
</evidence>
<feature type="transmembrane region" description="Helical" evidence="7">
    <location>
        <begin position="105"/>
        <end position="126"/>
    </location>
</feature>
<dbReference type="SUPFAM" id="SSF161098">
    <property type="entry name" value="MetI-like"/>
    <property type="match status" value="1"/>
</dbReference>
<reference evidence="9 10" key="1">
    <citation type="submission" date="2013-09" db="EMBL/GenBank/DDBJ databases">
        <title>Complete genome sequence of Corynebacterium doosanense CAU 212(T) (=DSM 45436(T)), isolated from activated sludge.</title>
        <authorList>
            <person name="Schaffert L."/>
            <person name="Albersmeier A."/>
            <person name="Kalinowski J."/>
            <person name="Ruckert C."/>
        </authorList>
    </citation>
    <scope>NUCLEOTIDE SEQUENCE [LARGE SCALE GENOMIC DNA]</scope>
    <source>
        <strain evidence="9 10">CAU 212</strain>
    </source>
</reference>
<evidence type="ECO:0000256" key="3">
    <source>
        <dbReference type="ARBA" id="ARBA00022475"/>
    </source>
</evidence>
<evidence type="ECO:0000256" key="7">
    <source>
        <dbReference type="RuleBase" id="RU363032"/>
    </source>
</evidence>
<dbReference type="GO" id="GO:0055085">
    <property type="term" value="P:transmembrane transport"/>
    <property type="evidence" value="ECO:0007669"/>
    <property type="project" value="InterPro"/>
</dbReference>
<name>A0A097IE86_9CORY</name>
<dbReference type="InterPro" id="IPR050366">
    <property type="entry name" value="BP-dependent_transpt_permease"/>
</dbReference>
<dbReference type="HOGENOM" id="CLU_028518_5_4_11"/>
<dbReference type="eggNOG" id="COG1173">
    <property type="taxonomic scope" value="Bacteria"/>
</dbReference>
<accession>A0A097IE86</accession>
<dbReference type="Pfam" id="PF00528">
    <property type="entry name" value="BPD_transp_1"/>
    <property type="match status" value="1"/>
</dbReference>
<dbReference type="Gene3D" id="1.10.3720.10">
    <property type="entry name" value="MetI-like"/>
    <property type="match status" value="1"/>
</dbReference>
<keyword evidence="6 7" id="KW-0472">Membrane</keyword>
<evidence type="ECO:0000313" key="9">
    <source>
        <dbReference type="EMBL" id="AIT60425.1"/>
    </source>
</evidence>
<dbReference type="STRING" id="558173.CDOO_03545"/>
<dbReference type="InterPro" id="IPR000515">
    <property type="entry name" value="MetI-like"/>
</dbReference>
<keyword evidence="4 7" id="KW-0812">Transmembrane</keyword>
<organism evidence="9 10">
    <name type="scientific">Corynebacterium doosanense CAU 212 = DSM 45436</name>
    <dbReference type="NCBI Taxonomy" id="558173"/>
    <lineage>
        <taxon>Bacteria</taxon>
        <taxon>Bacillati</taxon>
        <taxon>Actinomycetota</taxon>
        <taxon>Actinomycetes</taxon>
        <taxon>Mycobacteriales</taxon>
        <taxon>Corynebacteriaceae</taxon>
        <taxon>Corynebacterium</taxon>
    </lineage>
</organism>
<protein>
    <submittedName>
        <fullName evidence="9">Peptide ABC transporter permease</fullName>
    </submittedName>
</protein>
<gene>
    <name evidence="9" type="ORF">CDOO_03545</name>
</gene>
<dbReference type="Proteomes" id="UP000029914">
    <property type="component" value="Chromosome"/>
</dbReference>
<dbReference type="GO" id="GO:0005886">
    <property type="term" value="C:plasma membrane"/>
    <property type="evidence" value="ECO:0007669"/>
    <property type="project" value="UniProtKB-SubCell"/>
</dbReference>
<feature type="transmembrane region" description="Helical" evidence="7">
    <location>
        <begin position="236"/>
        <end position="256"/>
    </location>
</feature>
<feature type="domain" description="ABC transmembrane type-1" evidence="8">
    <location>
        <begin position="67"/>
        <end position="257"/>
    </location>
</feature>
<feature type="transmembrane region" description="Helical" evidence="7">
    <location>
        <begin position="67"/>
        <end position="93"/>
    </location>
</feature>
<dbReference type="CDD" id="cd06261">
    <property type="entry name" value="TM_PBP2"/>
    <property type="match status" value="1"/>
</dbReference>
<evidence type="ECO:0000259" key="8">
    <source>
        <dbReference type="PROSITE" id="PS50928"/>
    </source>
</evidence>
<comment type="subcellular location">
    <subcellularLocation>
        <location evidence="1 7">Cell membrane</location>
        <topology evidence="1 7">Multi-pass membrane protein</topology>
    </subcellularLocation>
</comment>
<dbReference type="RefSeq" id="WP_018021151.1">
    <property type="nucleotide sequence ID" value="NZ_AQUX01000002.1"/>
</dbReference>
<proteinExistence type="inferred from homology"/>
<sequence length="271" mass="28654">MRVNNRLRVLLLGALAFLLVAAIVVSAQLLPDPAPVPGARNLPVSAEHLLGTDRLGRDMFARTVQGAAMSMGIAAAATTLAALIAVVMAMLAALGPRWLDLMVSWLIDVTIGLPGIILMILISFSVGGGVRGTTLAIAVTHWPMLTRLLRAEIAKVRSADYVVIARRQAKSGWWIATRHVLPAIIAHVIVGLVVLFSQAIVHESALTFIGLGVAPTDPSLGTVLSEGMRNLTEGRWWLVLAAVVLLVTAAVVLDALGDALRSTIAPESRQD</sequence>
<keyword evidence="2 7" id="KW-0813">Transport</keyword>
<comment type="similarity">
    <text evidence="7">Belongs to the binding-protein-dependent transport system permease family.</text>
</comment>
<dbReference type="PROSITE" id="PS50928">
    <property type="entry name" value="ABC_TM1"/>
    <property type="match status" value="1"/>
</dbReference>
<dbReference type="PANTHER" id="PTHR43386:SF23">
    <property type="entry name" value="ABC TRANSPORTER"/>
    <property type="match status" value="1"/>
</dbReference>
<keyword evidence="10" id="KW-1185">Reference proteome</keyword>
<dbReference type="InterPro" id="IPR035906">
    <property type="entry name" value="MetI-like_sf"/>
</dbReference>